<feature type="domain" description="FMN-dependent dehydrogenase" evidence="2">
    <location>
        <begin position="32"/>
        <end position="84"/>
    </location>
</feature>
<dbReference type="GO" id="GO:0016491">
    <property type="term" value="F:oxidoreductase activity"/>
    <property type="evidence" value="ECO:0007669"/>
    <property type="project" value="InterPro"/>
</dbReference>
<keyword evidence="4" id="KW-1185">Reference proteome</keyword>
<dbReference type="EMBL" id="LFZO01000758">
    <property type="protein sequence ID" value="KXS98060.1"/>
    <property type="molecule type" value="Genomic_DNA"/>
</dbReference>
<name>A0A139H6G4_9PEZI</name>
<reference evidence="3 4" key="1">
    <citation type="submission" date="2015-07" db="EMBL/GenBank/DDBJ databases">
        <title>Comparative genomics of the Sigatoka disease complex on banana suggests a link between parallel evolutionary changes in Pseudocercospora fijiensis and Pseudocercospora eumusae and increased virulence on the banana host.</title>
        <authorList>
            <person name="Chang T.-C."/>
            <person name="Salvucci A."/>
            <person name="Crous P.W."/>
            <person name="Stergiopoulos I."/>
        </authorList>
    </citation>
    <scope>NUCLEOTIDE SEQUENCE [LARGE SCALE GENOMIC DNA]</scope>
    <source>
        <strain evidence="3 4">CBS 116634</strain>
    </source>
</reference>
<evidence type="ECO:0000256" key="1">
    <source>
        <dbReference type="ARBA" id="ARBA00001917"/>
    </source>
</evidence>
<dbReference type="Proteomes" id="UP000073492">
    <property type="component" value="Unassembled WGS sequence"/>
</dbReference>
<dbReference type="AlphaFoldDB" id="A0A139H6G4"/>
<proteinExistence type="predicted"/>
<evidence type="ECO:0000259" key="2">
    <source>
        <dbReference type="Pfam" id="PF01070"/>
    </source>
</evidence>
<dbReference type="PANTHER" id="PTHR10578:SF143">
    <property type="entry name" value="FMN-DEPENDENT ALPHA-HYDROXY ACID DEHYDROGENASE PB1A11.03"/>
    <property type="match status" value="1"/>
</dbReference>
<sequence length="99" mass="10831">MVSDKLMVVLDHSQFYQESSTPLGKTSMPSSIRALAVGAKMVLIGRPYMYGLALVGEEGVSHVLKCLLGDSELTLHLVGIPGVESRYLNRDVLVREDQL</sequence>
<protein>
    <recommendedName>
        <fullName evidence="2">FMN-dependent dehydrogenase domain-containing protein</fullName>
    </recommendedName>
</protein>
<accession>A0A139H6G4</accession>
<dbReference type="InterPro" id="IPR000262">
    <property type="entry name" value="FMN-dep_DH"/>
</dbReference>
<dbReference type="Pfam" id="PF01070">
    <property type="entry name" value="FMN_dh"/>
    <property type="match status" value="1"/>
</dbReference>
<evidence type="ECO:0000313" key="3">
    <source>
        <dbReference type="EMBL" id="KXS98060.1"/>
    </source>
</evidence>
<dbReference type="SUPFAM" id="SSF51395">
    <property type="entry name" value="FMN-linked oxidoreductases"/>
    <property type="match status" value="1"/>
</dbReference>
<comment type="caution">
    <text evidence="3">The sequence shown here is derived from an EMBL/GenBank/DDBJ whole genome shotgun (WGS) entry which is preliminary data.</text>
</comment>
<evidence type="ECO:0000313" key="4">
    <source>
        <dbReference type="Proteomes" id="UP000073492"/>
    </source>
</evidence>
<dbReference type="InterPro" id="IPR013785">
    <property type="entry name" value="Aldolase_TIM"/>
</dbReference>
<gene>
    <name evidence="3" type="ORF">AC579_7963</name>
</gene>
<dbReference type="OrthoDB" id="3639622at2759"/>
<dbReference type="Gene3D" id="3.20.20.70">
    <property type="entry name" value="Aldolase class I"/>
    <property type="match status" value="1"/>
</dbReference>
<comment type="cofactor">
    <cofactor evidence="1">
        <name>FMN</name>
        <dbReference type="ChEBI" id="CHEBI:58210"/>
    </cofactor>
</comment>
<organism evidence="3 4">
    <name type="scientific">Pseudocercospora musae</name>
    <dbReference type="NCBI Taxonomy" id="113226"/>
    <lineage>
        <taxon>Eukaryota</taxon>
        <taxon>Fungi</taxon>
        <taxon>Dikarya</taxon>
        <taxon>Ascomycota</taxon>
        <taxon>Pezizomycotina</taxon>
        <taxon>Dothideomycetes</taxon>
        <taxon>Dothideomycetidae</taxon>
        <taxon>Mycosphaerellales</taxon>
        <taxon>Mycosphaerellaceae</taxon>
        <taxon>Pseudocercospora</taxon>
    </lineage>
</organism>
<dbReference type="PANTHER" id="PTHR10578">
    <property type="entry name" value="S -2-HYDROXY-ACID OXIDASE-RELATED"/>
    <property type="match status" value="1"/>
</dbReference>
<dbReference type="STRING" id="113226.A0A139H6G4"/>